<gene>
    <name evidence="6" type="ORF">QK289_12260</name>
</gene>
<dbReference type="PANTHER" id="PTHR42798:SF2">
    <property type="entry name" value="ABC TRANSPORTER ATP-BINDING PROTEIN MG467-RELATED"/>
    <property type="match status" value="1"/>
</dbReference>
<dbReference type="GO" id="GO:0005524">
    <property type="term" value="F:ATP binding"/>
    <property type="evidence" value="ECO:0007669"/>
    <property type="project" value="UniProtKB-KW"/>
</dbReference>
<accession>A0ABT6R4M0</accession>
<name>A0ABT6R4M0_9BACL</name>
<keyword evidence="3" id="KW-0547">Nucleotide-binding</keyword>
<dbReference type="InterPro" id="IPR027417">
    <property type="entry name" value="P-loop_NTPase"/>
</dbReference>
<evidence type="ECO:0000256" key="3">
    <source>
        <dbReference type="ARBA" id="ARBA00022741"/>
    </source>
</evidence>
<comment type="caution">
    <text evidence="6">The sequence shown here is derived from an EMBL/GenBank/DDBJ whole genome shotgun (WGS) entry which is preliminary data.</text>
</comment>
<reference evidence="6 7" key="1">
    <citation type="submission" date="2023-04" db="EMBL/GenBank/DDBJ databases">
        <title>Antarctic isolates genomes.</title>
        <authorList>
            <person name="Dimov S.G."/>
        </authorList>
    </citation>
    <scope>NUCLEOTIDE SEQUENCE [LARGE SCALE GENOMIC DNA]</scope>
    <source>
        <strain evidence="6 7">AL19</strain>
    </source>
</reference>
<dbReference type="InterPro" id="IPR017911">
    <property type="entry name" value="MacB-like_ATP-bd"/>
</dbReference>
<evidence type="ECO:0000256" key="2">
    <source>
        <dbReference type="ARBA" id="ARBA00022448"/>
    </source>
</evidence>
<dbReference type="InterPro" id="IPR003439">
    <property type="entry name" value="ABC_transporter-like_ATP-bd"/>
</dbReference>
<dbReference type="EMBL" id="JASBQV010000021">
    <property type="protein sequence ID" value="MDI3235783.1"/>
    <property type="molecule type" value="Genomic_DNA"/>
</dbReference>
<evidence type="ECO:0000313" key="6">
    <source>
        <dbReference type="EMBL" id="MDI3235783.1"/>
    </source>
</evidence>
<evidence type="ECO:0000256" key="1">
    <source>
        <dbReference type="ARBA" id="ARBA00005417"/>
    </source>
</evidence>
<evidence type="ECO:0000256" key="4">
    <source>
        <dbReference type="ARBA" id="ARBA00022840"/>
    </source>
</evidence>
<dbReference type="RefSeq" id="WP_282356775.1">
    <property type="nucleotide sequence ID" value="NZ_JASBQV010000021.1"/>
</dbReference>
<keyword evidence="4 6" id="KW-0067">ATP-binding</keyword>
<dbReference type="SUPFAM" id="SSF52540">
    <property type="entry name" value="P-loop containing nucleoside triphosphate hydrolases"/>
    <property type="match status" value="1"/>
</dbReference>
<dbReference type="Proteomes" id="UP001243286">
    <property type="component" value="Unassembled WGS sequence"/>
</dbReference>
<protein>
    <submittedName>
        <fullName evidence="6">ABC transporter ATP-binding protein</fullName>
    </submittedName>
</protein>
<feature type="domain" description="ABC transporter" evidence="5">
    <location>
        <begin position="4"/>
        <end position="226"/>
    </location>
</feature>
<dbReference type="PROSITE" id="PS50893">
    <property type="entry name" value="ABC_TRANSPORTER_2"/>
    <property type="match status" value="1"/>
</dbReference>
<evidence type="ECO:0000313" key="7">
    <source>
        <dbReference type="Proteomes" id="UP001243286"/>
    </source>
</evidence>
<sequence length="226" mass="25010">MAVVELTRITKSYGEGDNRQTVLQEVNLSIEAGEYVTILGPSGSGKSTLMNIIGCLDIPSSGNYFLKQEDVSRLSEDELARIRNQEIGFIFQQFQLLPRLTVLQNIELPLIYAGISQKERRQRATDLLARVGLAEKASVYPHQLSGGQQQRVAIARALVTKPALLLADEPTGALDQKTGQQIMALFQELADEGKTIVMITHDTEIAQQAKRIVRIEDGHVKEANQK</sequence>
<proteinExistence type="inferred from homology"/>
<dbReference type="PANTHER" id="PTHR42798">
    <property type="entry name" value="LIPOPROTEIN-RELEASING SYSTEM ATP-BINDING PROTEIN LOLD"/>
    <property type="match status" value="1"/>
</dbReference>
<keyword evidence="2" id="KW-0813">Transport</keyword>
<dbReference type="Gene3D" id="3.40.50.300">
    <property type="entry name" value="P-loop containing nucleotide triphosphate hydrolases"/>
    <property type="match status" value="1"/>
</dbReference>
<keyword evidence="7" id="KW-1185">Reference proteome</keyword>
<evidence type="ECO:0000259" key="5">
    <source>
        <dbReference type="PROSITE" id="PS50893"/>
    </source>
</evidence>
<dbReference type="CDD" id="cd03255">
    <property type="entry name" value="ABC_MJ0796_LolCDE_FtsE"/>
    <property type="match status" value="1"/>
</dbReference>
<dbReference type="InterPro" id="IPR003593">
    <property type="entry name" value="AAA+_ATPase"/>
</dbReference>
<dbReference type="InterPro" id="IPR017871">
    <property type="entry name" value="ABC_transporter-like_CS"/>
</dbReference>
<dbReference type="Pfam" id="PF00005">
    <property type="entry name" value="ABC_tran"/>
    <property type="match status" value="1"/>
</dbReference>
<organism evidence="6 7">
    <name type="scientific">Exiguobacterium antarcticum</name>
    <dbReference type="NCBI Taxonomy" id="132920"/>
    <lineage>
        <taxon>Bacteria</taxon>
        <taxon>Bacillati</taxon>
        <taxon>Bacillota</taxon>
        <taxon>Bacilli</taxon>
        <taxon>Bacillales</taxon>
        <taxon>Bacillales Family XII. Incertae Sedis</taxon>
        <taxon>Exiguobacterium</taxon>
    </lineage>
</organism>
<dbReference type="SMART" id="SM00382">
    <property type="entry name" value="AAA"/>
    <property type="match status" value="1"/>
</dbReference>
<comment type="similarity">
    <text evidence="1">Belongs to the ABC transporter superfamily.</text>
</comment>
<dbReference type="PROSITE" id="PS00211">
    <property type="entry name" value="ABC_TRANSPORTER_1"/>
    <property type="match status" value="1"/>
</dbReference>